<evidence type="ECO:0000256" key="1">
    <source>
        <dbReference type="SAM" id="MobiDB-lite"/>
    </source>
</evidence>
<evidence type="ECO:0000313" key="3">
    <source>
        <dbReference type="Proteomes" id="UP001627154"/>
    </source>
</evidence>
<feature type="compositionally biased region" description="Acidic residues" evidence="1">
    <location>
        <begin position="19"/>
        <end position="35"/>
    </location>
</feature>
<keyword evidence="3" id="KW-1185">Reference proteome</keyword>
<evidence type="ECO:0000313" key="2">
    <source>
        <dbReference type="EMBL" id="KAL3400993.1"/>
    </source>
</evidence>
<dbReference type="AlphaFoldDB" id="A0ABD2X7W9"/>
<proteinExistence type="predicted"/>
<protein>
    <submittedName>
        <fullName evidence="2">Uncharacterized protein</fullName>
    </submittedName>
</protein>
<feature type="region of interest" description="Disordered" evidence="1">
    <location>
        <begin position="1"/>
        <end position="44"/>
    </location>
</feature>
<dbReference type="Proteomes" id="UP001627154">
    <property type="component" value="Unassembled WGS sequence"/>
</dbReference>
<feature type="compositionally biased region" description="Acidic residues" evidence="1">
    <location>
        <begin position="1"/>
        <end position="11"/>
    </location>
</feature>
<dbReference type="EMBL" id="JBJJXI010000049">
    <property type="protein sequence ID" value="KAL3400993.1"/>
    <property type="molecule type" value="Genomic_DNA"/>
</dbReference>
<comment type="caution">
    <text evidence="2">The sequence shown here is derived from an EMBL/GenBank/DDBJ whole genome shotgun (WGS) entry which is preliminary data.</text>
</comment>
<gene>
    <name evidence="2" type="ORF">TKK_005648</name>
</gene>
<sequence>MSGEDFVDDSNDGDHLFEENDDSDSDSSGDNELSDYYETSQEKLERLKSMREKIELRPVRPDVTEKYQRPLVASRATPIAR</sequence>
<name>A0ABD2X7W9_9HYME</name>
<accession>A0ABD2X7W9</accession>
<organism evidence="2 3">
    <name type="scientific">Trichogramma kaykai</name>
    <dbReference type="NCBI Taxonomy" id="54128"/>
    <lineage>
        <taxon>Eukaryota</taxon>
        <taxon>Metazoa</taxon>
        <taxon>Ecdysozoa</taxon>
        <taxon>Arthropoda</taxon>
        <taxon>Hexapoda</taxon>
        <taxon>Insecta</taxon>
        <taxon>Pterygota</taxon>
        <taxon>Neoptera</taxon>
        <taxon>Endopterygota</taxon>
        <taxon>Hymenoptera</taxon>
        <taxon>Apocrita</taxon>
        <taxon>Proctotrupomorpha</taxon>
        <taxon>Chalcidoidea</taxon>
        <taxon>Trichogrammatidae</taxon>
        <taxon>Trichogramma</taxon>
    </lineage>
</organism>
<reference evidence="2 3" key="1">
    <citation type="journal article" date="2024" name="bioRxiv">
        <title>A reference genome for Trichogramma kaykai: A tiny desert-dwelling parasitoid wasp with competing sex-ratio distorters.</title>
        <authorList>
            <person name="Culotta J."/>
            <person name="Lindsey A.R."/>
        </authorList>
    </citation>
    <scope>NUCLEOTIDE SEQUENCE [LARGE SCALE GENOMIC DNA]</scope>
    <source>
        <strain evidence="2 3">KSX58</strain>
    </source>
</reference>